<name>A0ABN8YRY0_RANTA</name>
<evidence type="ECO:0000313" key="1">
    <source>
        <dbReference type="EMBL" id="CAI9164347.1"/>
    </source>
</evidence>
<accession>A0ABN8YRY0</accession>
<sequence>MTSESEWLCSMFRFPHQFHLGIGMMRAKSSEGRNRSSTRTKKAFLIQTTISWNSGRLKKADRMDGEDRSWGGGRPPPLRSLLLHWFLNRIPSPPLVIAKRQGSHTSLFGIHLNEILDEQKGLTASKRDWIEEEMY</sequence>
<reference evidence="1" key="1">
    <citation type="submission" date="2023-04" db="EMBL/GenBank/DDBJ databases">
        <authorList>
            <consortium name="ELIXIR-Norway"/>
        </authorList>
    </citation>
    <scope>NUCLEOTIDE SEQUENCE [LARGE SCALE GENOMIC DNA]</scope>
</reference>
<keyword evidence="2" id="KW-1185">Reference proteome</keyword>
<dbReference type="EMBL" id="OX459958">
    <property type="protein sequence ID" value="CAI9164347.1"/>
    <property type="molecule type" value="Genomic_DNA"/>
</dbReference>
<gene>
    <name evidence="1" type="ORF">MRATA1EN1_LOCUS13309</name>
</gene>
<protein>
    <submittedName>
        <fullName evidence="1">Uncharacterized protein</fullName>
    </submittedName>
</protein>
<proteinExistence type="predicted"/>
<organism evidence="1 2">
    <name type="scientific">Rangifer tarandus platyrhynchus</name>
    <name type="common">Svalbard reindeer</name>
    <dbReference type="NCBI Taxonomy" id="3082113"/>
    <lineage>
        <taxon>Eukaryota</taxon>
        <taxon>Metazoa</taxon>
        <taxon>Chordata</taxon>
        <taxon>Craniata</taxon>
        <taxon>Vertebrata</taxon>
        <taxon>Euteleostomi</taxon>
        <taxon>Mammalia</taxon>
        <taxon>Eutheria</taxon>
        <taxon>Laurasiatheria</taxon>
        <taxon>Artiodactyla</taxon>
        <taxon>Ruminantia</taxon>
        <taxon>Pecora</taxon>
        <taxon>Cervidae</taxon>
        <taxon>Odocoileinae</taxon>
        <taxon>Rangifer</taxon>
    </lineage>
</organism>
<dbReference type="Proteomes" id="UP001176941">
    <property type="component" value="Chromosome 22"/>
</dbReference>
<evidence type="ECO:0000313" key="2">
    <source>
        <dbReference type="Proteomes" id="UP001176941"/>
    </source>
</evidence>